<keyword evidence="2" id="KW-1185">Reference proteome</keyword>
<evidence type="ECO:0000313" key="1">
    <source>
        <dbReference type="EMBL" id="AKQ67967.1"/>
    </source>
</evidence>
<evidence type="ECO:0000313" key="2">
    <source>
        <dbReference type="Proteomes" id="UP000009026"/>
    </source>
</evidence>
<organism evidence="1 2">
    <name type="scientific">Pseudomyxococcus hansupus</name>
    <dbReference type="NCBI Taxonomy" id="1297742"/>
    <lineage>
        <taxon>Bacteria</taxon>
        <taxon>Pseudomonadati</taxon>
        <taxon>Myxococcota</taxon>
        <taxon>Myxococcia</taxon>
        <taxon>Myxococcales</taxon>
        <taxon>Cystobacterineae</taxon>
        <taxon>Myxococcaceae</taxon>
        <taxon>Pseudomyxococcus</taxon>
    </lineage>
</organism>
<name>A0A0H4XI91_9BACT</name>
<evidence type="ECO:0008006" key="3">
    <source>
        <dbReference type="Google" id="ProtNLM"/>
    </source>
</evidence>
<gene>
    <name evidence="1" type="ORF">A176_004879</name>
</gene>
<dbReference type="RefSeq" id="WP_049872364.1">
    <property type="nucleotide sequence ID" value="NZ_CP012109.1"/>
</dbReference>
<dbReference type="eggNOG" id="COG0457">
    <property type="taxonomic scope" value="Bacteria"/>
</dbReference>
<accession>A0A0H4XI91</accession>
<sequence>MMGAALMMWMLAASPLDGARSAYQSGELPKARAELESLLYPLRLDGDVLEAEAHLLLAATYHAQEELARAEDEVVRGLAVHGGTVLDPLLYPPDFLAFVERARAQHPARIEELRAERRPRLFPPPTPLRAEAAPNAPVMTRAWYLVPLGVGHFKHGRSGMGTVMAVTQGLGLATAGISLGTALSMRGPDGRYSARDEGKARTLNVTYLVGAYAFAVAYAYGVLDGTVLTSAQPVIPRIEQRGAFRSCLRASA</sequence>
<proteinExistence type="predicted"/>
<reference evidence="1 2" key="1">
    <citation type="journal article" date="2016" name="PLoS ONE">
        <title>Complete Genome Sequence and Comparative Genomics of a Novel Myxobacterium Myxococcus hansupus.</title>
        <authorList>
            <person name="Sharma G."/>
            <person name="Narwani T."/>
            <person name="Subramanian S."/>
        </authorList>
    </citation>
    <scope>NUCLEOTIDE SEQUENCE [LARGE SCALE GENOMIC DNA]</scope>
    <source>
        <strain evidence="2">mixupus</strain>
    </source>
</reference>
<dbReference type="Proteomes" id="UP000009026">
    <property type="component" value="Chromosome"/>
</dbReference>
<dbReference type="EMBL" id="CP012109">
    <property type="protein sequence ID" value="AKQ67967.1"/>
    <property type="molecule type" value="Genomic_DNA"/>
</dbReference>
<dbReference type="STRING" id="1297742.A176_004879"/>
<protein>
    <recommendedName>
        <fullName evidence="3">Tetratricopeptide repeat domain protein</fullName>
    </recommendedName>
</protein>
<dbReference type="OrthoDB" id="5382613at2"/>
<dbReference type="KEGG" id="mym:A176_004879"/>
<dbReference type="PATRIC" id="fig|1297742.4.peg.4924"/>
<dbReference type="AlphaFoldDB" id="A0A0H4XI91"/>